<feature type="domain" description="Methyltransferase type 11" evidence="1">
    <location>
        <begin position="56"/>
        <end position="148"/>
    </location>
</feature>
<dbReference type="Gene3D" id="3.40.50.150">
    <property type="entry name" value="Vaccinia Virus protein VP39"/>
    <property type="match status" value="1"/>
</dbReference>
<reference evidence="2 3" key="1">
    <citation type="journal article" date="2019" name="Nature">
        <title>A new antibiotic selectively kills Gram-negative pathogens.</title>
        <authorList>
            <person name="Imai Y."/>
            <person name="Meyer K.J."/>
            <person name="Iinishi A."/>
            <person name="Favre-Godal Q."/>
            <person name="Green R."/>
            <person name="Manuse S."/>
            <person name="Caboni M."/>
            <person name="Mori M."/>
            <person name="Niles S."/>
            <person name="Ghiglieri M."/>
            <person name="Honrao C."/>
            <person name="Ma X."/>
            <person name="Guo J.J."/>
            <person name="Makriyannis A."/>
            <person name="Linares-Otoya L."/>
            <person name="Boehringer N."/>
            <person name="Wuisan Z.G."/>
            <person name="Kaur H."/>
            <person name="Wu R."/>
            <person name="Mateus A."/>
            <person name="Typas A."/>
            <person name="Savitski M.M."/>
            <person name="Espinoza J.L."/>
            <person name="O'Rourke A."/>
            <person name="Nelson K.E."/>
            <person name="Hiller S."/>
            <person name="Noinaj N."/>
            <person name="Schaeberle T.F."/>
            <person name="D'Onofrio A."/>
            <person name="Lewis K."/>
        </authorList>
    </citation>
    <scope>NUCLEOTIDE SEQUENCE [LARGE SCALE GENOMIC DNA]</scope>
    <source>
        <strain evidence="2 3">HGB 1456</strain>
    </source>
</reference>
<dbReference type="SUPFAM" id="SSF53335">
    <property type="entry name" value="S-adenosyl-L-methionine-dependent methyltransferases"/>
    <property type="match status" value="1"/>
</dbReference>
<protein>
    <submittedName>
        <fullName evidence="2">Methyltransferase domain-containing protein</fullName>
    </submittedName>
</protein>
<keyword evidence="2" id="KW-0808">Transferase</keyword>
<name>A0A7C9GQG6_9GAMM</name>
<dbReference type="EMBL" id="WHZZ01000003">
    <property type="protein sequence ID" value="MQL48555.1"/>
    <property type="molecule type" value="Genomic_DNA"/>
</dbReference>
<dbReference type="InterPro" id="IPR029063">
    <property type="entry name" value="SAM-dependent_MTases_sf"/>
</dbReference>
<evidence type="ECO:0000313" key="2">
    <source>
        <dbReference type="EMBL" id="MQL48555.1"/>
    </source>
</evidence>
<dbReference type="CDD" id="cd02440">
    <property type="entry name" value="AdoMet_MTases"/>
    <property type="match status" value="1"/>
</dbReference>
<dbReference type="Proteomes" id="UP000481739">
    <property type="component" value="Unassembled WGS sequence"/>
</dbReference>
<evidence type="ECO:0000313" key="3">
    <source>
        <dbReference type="Proteomes" id="UP000481739"/>
    </source>
</evidence>
<keyword evidence="2" id="KW-0489">Methyltransferase</keyword>
<comment type="caution">
    <text evidence="2">The sequence shown here is derived from an EMBL/GenBank/DDBJ whole genome shotgun (WGS) entry which is preliminary data.</text>
</comment>
<dbReference type="PANTHER" id="PTHR42912:SF93">
    <property type="entry name" value="N6-ADENOSINE-METHYLTRANSFERASE TMT1A"/>
    <property type="match status" value="1"/>
</dbReference>
<organism evidence="2 3">
    <name type="scientific">Photorhabdus khanii</name>
    <dbReference type="NCBI Taxonomy" id="1004150"/>
    <lineage>
        <taxon>Bacteria</taxon>
        <taxon>Pseudomonadati</taxon>
        <taxon>Pseudomonadota</taxon>
        <taxon>Gammaproteobacteria</taxon>
        <taxon>Enterobacterales</taxon>
        <taxon>Morganellaceae</taxon>
        <taxon>Photorhabdus</taxon>
    </lineage>
</organism>
<proteinExistence type="predicted"/>
<dbReference type="AlphaFoldDB" id="A0A7C9GQG6"/>
<dbReference type="RefSeq" id="WP_152962892.1">
    <property type="nucleotide sequence ID" value="NZ_CAWOZU010000018.1"/>
</dbReference>
<sequence>MFNSDKLKKSPGFIRTFSRIAPTYEKKYGDKLGLAHDECLEVLKQHTWSVSPQCILDIGCGTGALLERLHQLWPQARCIGVDPAEGMVDEAVRRRPFASFLRGNAEALPLESANINLVVCSMSFGHWYDKSAGLKEVKRILHPEGLFCLVENSPPGWGLTYIINRLLRSLADYVPKEEVIRLAESAGLHNVYAYTTDRNFIVSTFQVSH</sequence>
<dbReference type="InterPro" id="IPR013216">
    <property type="entry name" value="Methyltransf_11"/>
</dbReference>
<dbReference type="GO" id="GO:0008757">
    <property type="term" value="F:S-adenosylmethionine-dependent methyltransferase activity"/>
    <property type="evidence" value="ECO:0007669"/>
    <property type="project" value="InterPro"/>
</dbReference>
<accession>A0A7C9GQG6</accession>
<dbReference type="PANTHER" id="PTHR42912">
    <property type="entry name" value="METHYLTRANSFERASE"/>
    <property type="match status" value="1"/>
</dbReference>
<gene>
    <name evidence="2" type="ORF">GEA64_11530</name>
</gene>
<evidence type="ECO:0000259" key="1">
    <source>
        <dbReference type="Pfam" id="PF08241"/>
    </source>
</evidence>
<dbReference type="Pfam" id="PF08241">
    <property type="entry name" value="Methyltransf_11"/>
    <property type="match status" value="1"/>
</dbReference>
<dbReference type="GO" id="GO:0032259">
    <property type="term" value="P:methylation"/>
    <property type="evidence" value="ECO:0007669"/>
    <property type="project" value="UniProtKB-KW"/>
</dbReference>
<dbReference type="InterPro" id="IPR050508">
    <property type="entry name" value="Methyltransf_Superfamily"/>
</dbReference>